<accession>A0A8B8CCY3</accession>
<evidence type="ECO:0000313" key="2">
    <source>
        <dbReference type="RefSeq" id="XP_022313628.1"/>
    </source>
</evidence>
<protein>
    <submittedName>
        <fullName evidence="2">Uncharacterized protein LOC111118439 isoform X1</fullName>
    </submittedName>
</protein>
<reference evidence="2" key="1">
    <citation type="submission" date="2025-08" db="UniProtKB">
        <authorList>
            <consortium name="RefSeq"/>
        </authorList>
    </citation>
    <scope>IDENTIFICATION</scope>
    <source>
        <tissue evidence="2">Whole sample</tissue>
    </source>
</reference>
<name>A0A8B8CCY3_CRAVI</name>
<dbReference type="GeneID" id="111118439"/>
<gene>
    <name evidence="2" type="primary">LOC111118439</name>
</gene>
<dbReference type="AlphaFoldDB" id="A0A8B8CCY3"/>
<proteinExistence type="predicted"/>
<dbReference type="Proteomes" id="UP000694844">
    <property type="component" value="Chromosome 2"/>
</dbReference>
<organism evidence="1 2">
    <name type="scientific">Crassostrea virginica</name>
    <name type="common">Eastern oyster</name>
    <dbReference type="NCBI Taxonomy" id="6565"/>
    <lineage>
        <taxon>Eukaryota</taxon>
        <taxon>Metazoa</taxon>
        <taxon>Spiralia</taxon>
        <taxon>Lophotrochozoa</taxon>
        <taxon>Mollusca</taxon>
        <taxon>Bivalvia</taxon>
        <taxon>Autobranchia</taxon>
        <taxon>Pteriomorphia</taxon>
        <taxon>Ostreida</taxon>
        <taxon>Ostreoidea</taxon>
        <taxon>Ostreidae</taxon>
        <taxon>Crassostrea</taxon>
    </lineage>
</organism>
<sequence>MTLAHASVSRNRSSTHLWSKVQYAELMDRERVNIPPLPKTKDQLKEKNRKLRKELDTLRRQYKDNVYSVIERLKGEYDETKHDLTPSYEKLKHLIKEATSEEVLEGCRVPEHKHSVQNKGIDRSFNHNSTSCMEVHLRDAVAARYDQRKGTAGLLQSCREFSGRGDNHAVQQRRREVTDMHKAEIADENEELKHHIQCYDSKFLRAHNRLSKLQQEYAASKQYLPPKRYRLLKEMIETVVEDSKLKPD</sequence>
<evidence type="ECO:0000313" key="1">
    <source>
        <dbReference type="Proteomes" id="UP000694844"/>
    </source>
</evidence>
<keyword evidence="1" id="KW-1185">Reference proteome</keyword>
<dbReference type="KEGG" id="cvn:111118439"/>
<dbReference type="OrthoDB" id="6126810at2759"/>
<dbReference type="RefSeq" id="XP_022313628.1">
    <property type="nucleotide sequence ID" value="XM_022457920.1"/>
</dbReference>